<dbReference type="Gene3D" id="3.40.50.300">
    <property type="entry name" value="P-loop containing nucleotide triphosphate hydrolases"/>
    <property type="match status" value="2"/>
</dbReference>
<evidence type="ECO:0000256" key="1">
    <source>
        <dbReference type="ARBA" id="ARBA00012552"/>
    </source>
</evidence>
<protein>
    <recommendedName>
        <fullName evidence="1">RNA helicase</fullName>
        <ecNumber evidence="1">3.6.4.13</ecNumber>
    </recommendedName>
</protein>
<dbReference type="Pfam" id="PF00271">
    <property type="entry name" value="Helicase_C"/>
    <property type="match status" value="1"/>
</dbReference>
<keyword evidence="5 9" id="KW-0347">Helicase</keyword>
<dbReference type="Pfam" id="PF03880">
    <property type="entry name" value="DbpA"/>
    <property type="match status" value="1"/>
</dbReference>
<dbReference type="InterPro" id="IPR001650">
    <property type="entry name" value="Helicase_C-like"/>
</dbReference>
<evidence type="ECO:0000313" key="14">
    <source>
        <dbReference type="Proteomes" id="UP001432099"/>
    </source>
</evidence>
<dbReference type="Proteomes" id="UP001432099">
    <property type="component" value="Chromosome"/>
</dbReference>
<dbReference type="Pfam" id="PF00270">
    <property type="entry name" value="DEAD"/>
    <property type="match status" value="1"/>
</dbReference>
<dbReference type="PROSITE" id="PS51194">
    <property type="entry name" value="HELICASE_CTER"/>
    <property type="match status" value="1"/>
</dbReference>
<evidence type="ECO:0000259" key="12">
    <source>
        <dbReference type="PROSITE" id="PS51195"/>
    </source>
</evidence>
<evidence type="ECO:0000313" key="13">
    <source>
        <dbReference type="EMBL" id="BEH91993.1"/>
    </source>
</evidence>
<dbReference type="SMART" id="SM00487">
    <property type="entry name" value="DEXDc"/>
    <property type="match status" value="1"/>
</dbReference>
<evidence type="ECO:0000256" key="6">
    <source>
        <dbReference type="ARBA" id="ARBA00022840"/>
    </source>
</evidence>
<accession>A0ABN6ZJJ5</accession>
<dbReference type="PANTHER" id="PTHR47963">
    <property type="entry name" value="DEAD-BOX ATP-DEPENDENT RNA HELICASE 47, MITOCHONDRIAL"/>
    <property type="match status" value="1"/>
</dbReference>
<feature type="domain" description="DEAD-box RNA helicase Q" evidence="12">
    <location>
        <begin position="4"/>
        <end position="32"/>
    </location>
</feature>
<feature type="domain" description="Helicase C-terminal" evidence="11">
    <location>
        <begin position="217"/>
        <end position="377"/>
    </location>
</feature>
<dbReference type="InterPro" id="IPR014001">
    <property type="entry name" value="Helicase_ATP-bd"/>
</dbReference>
<dbReference type="PROSITE" id="PS51192">
    <property type="entry name" value="HELICASE_ATP_BIND_1"/>
    <property type="match status" value="1"/>
</dbReference>
<evidence type="ECO:0000256" key="3">
    <source>
        <dbReference type="ARBA" id="ARBA00022741"/>
    </source>
</evidence>
<dbReference type="Pfam" id="PF25399">
    <property type="entry name" value="DeaD_dimer"/>
    <property type="match status" value="1"/>
</dbReference>
<dbReference type="InterPro" id="IPR005580">
    <property type="entry name" value="DbpA/CsdA_RNA-bd_dom"/>
</dbReference>
<sequence length="537" mass="60322">MTQIKFNDLALSPAILKAIEEIGYVNPSPIQAEAIPVVLSGKDIIGQAQTGTGKTAAFMLPILEKIDHKSRHVQALVLCPTRELAVQVHEESKKFARNMRDVHILSIYGGQSYDPQIRALKKGVQIVVGTPGRVMDHMRRGTLKLDNLKMLVLDEADEMLNMGFKDDIEEILEKTPESRQTVMFSATMAREIMNIAKTYQKSPEIVKVVSEELSNKKIDQYFVEVRRQDRVHAMIRCIDMMGLTSSIVFTNTKREVDELVSKLQEEGYVTEGLHGDLKQAQRDRVMNSFRRKNVNILVATDIAARGIDVSNVEAVFNYDIPLNEENYVHRIGRTGRAGMTGLSITFVFGKDMFRIRRIEEYTKTKMSKMPIPTVEQIQEKRSNHVIEDVISNLEGQDFTKENELIAAILEKGYSLEQVAAGLLRMNIGQSTKDYAPIQEVSANTKSKGMRKNEVRLFVNVGSKQKVKAKDFVGMLTKKSDIPARAIGDIDVYKKFSFINVDKAHANAIIRKLNSKLINGKPVRAEKTAPGASMPKGK</sequence>
<dbReference type="InterPro" id="IPR011545">
    <property type="entry name" value="DEAD/DEAH_box_helicase_dom"/>
</dbReference>
<dbReference type="SUPFAM" id="SSF52540">
    <property type="entry name" value="P-loop containing nucleoside triphosphate hydrolases"/>
    <property type="match status" value="1"/>
</dbReference>
<dbReference type="GO" id="GO:0004386">
    <property type="term" value="F:helicase activity"/>
    <property type="evidence" value="ECO:0007669"/>
    <property type="project" value="UniProtKB-KW"/>
</dbReference>
<keyword evidence="4 9" id="KW-0378">Hydrolase</keyword>
<evidence type="ECO:0000259" key="11">
    <source>
        <dbReference type="PROSITE" id="PS51194"/>
    </source>
</evidence>
<feature type="short sequence motif" description="Q motif" evidence="8">
    <location>
        <begin position="4"/>
        <end position="32"/>
    </location>
</feature>
<reference evidence="13" key="1">
    <citation type="journal article" date="2024" name="Int. J. Syst. Evol. Microbiol.">
        <title>Turicibacter faecis sp. nov., isolated from faeces of heart failure mouse model.</title>
        <authorList>
            <person name="Imamura Y."/>
            <person name="Motooka D."/>
            <person name="Nakajima Y."/>
            <person name="Ito S."/>
            <person name="Kitakaze M."/>
            <person name="Iida T."/>
            <person name="Nakamura S."/>
        </authorList>
    </citation>
    <scope>NUCLEOTIDE SEQUENCE</scope>
    <source>
        <strain evidence="13">TC023</strain>
    </source>
</reference>
<evidence type="ECO:0000256" key="7">
    <source>
        <dbReference type="ARBA" id="ARBA00023016"/>
    </source>
</evidence>
<dbReference type="InterPro" id="IPR057325">
    <property type="entry name" value="DeaD_dimer"/>
</dbReference>
<dbReference type="PANTHER" id="PTHR47963:SF8">
    <property type="entry name" value="ATP-DEPENDENT RNA HELICASE DEAD"/>
    <property type="match status" value="1"/>
</dbReference>
<feature type="domain" description="Helicase ATP-binding" evidence="10">
    <location>
        <begin position="35"/>
        <end position="206"/>
    </location>
</feature>
<dbReference type="CDD" id="cd12252">
    <property type="entry name" value="RRM_DbpA"/>
    <property type="match status" value="1"/>
</dbReference>
<dbReference type="InterPro" id="IPR014014">
    <property type="entry name" value="RNA_helicase_DEAD_Q_motif"/>
</dbReference>
<evidence type="ECO:0000256" key="4">
    <source>
        <dbReference type="ARBA" id="ARBA00022801"/>
    </source>
</evidence>
<evidence type="ECO:0000259" key="10">
    <source>
        <dbReference type="PROSITE" id="PS51192"/>
    </source>
</evidence>
<dbReference type="InterPro" id="IPR012677">
    <property type="entry name" value="Nucleotide-bd_a/b_plait_sf"/>
</dbReference>
<name>A0ABN6ZJJ5_9FIRM</name>
<dbReference type="EMBL" id="AP028127">
    <property type="protein sequence ID" value="BEH91993.1"/>
    <property type="molecule type" value="Genomic_DNA"/>
</dbReference>
<keyword evidence="14" id="KW-1185">Reference proteome</keyword>
<evidence type="ECO:0000256" key="5">
    <source>
        <dbReference type="ARBA" id="ARBA00022806"/>
    </source>
</evidence>
<evidence type="ECO:0000256" key="8">
    <source>
        <dbReference type="PROSITE-ProRule" id="PRU00552"/>
    </source>
</evidence>
<evidence type="ECO:0000256" key="2">
    <source>
        <dbReference type="ARBA" id="ARBA00022490"/>
    </source>
</evidence>
<dbReference type="RefSeq" id="WP_161832736.1">
    <property type="nucleotide sequence ID" value="NZ_AP028127.1"/>
</dbReference>
<keyword evidence="7" id="KW-0346">Stress response</keyword>
<keyword evidence="6 9" id="KW-0067">ATP-binding</keyword>
<gene>
    <name evidence="13" type="ORF">T23_20950</name>
</gene>
<dbReference type="CDD" id="cd00268">
    <property type="entry name" value="DEADc"/>
    <property type="match status" value="1"/>
</dbReference>
<dbReference type="InterPro" id="IPR050547">
    <property type="entry name" value="DEAD_box_RNA_helicases"/>
</dbReference>
<keyword evidence="3 9" id="KW-0547">Nucleotide-binding</keyword>
<evidence type="ECO:0000256" key="9">
    <source>
        <dbReference type="RuleBase" id="RU000492"/>
    </source>
</evidence>
<dbReference type="InterPro" id="IPR044742">
    <property type="entry name" value="DEAD/DEAH_RhlB"/>
</dbReference>
<dbReference type="PROSITE" id="PS51195">
    <property type="entry name" value="Q_MOTIF"/>
    <property type="match status" value="1"/>
</dbReference>
<organism evidence="13 14">
    <name type="scientific">Turicibacter faecis</name>
    <dbReference type="NCBI Taxonomy" id="2963365"/>
    <lineage>
        <taxon>Bacteria</taxon>
        <taxon>Bacillati</taxon>
        <taxon>Bacillota</taxon>
        <taxon>Erysipelotrichia</taxon>
        <taxon>Erysipelotrichales</taxon>
        <taxon>Turicibacteraceae</taxon>
        <taxon>Turicibacter</taxon>
    </lineage>
</organism>
<dbReference type="SMART" id="SM00490">
    <property type="entry name" value="HELICc"/>
    <property type="match status" value="1"/>
</dbReference>
<dbReference type="Gene3D" id="3.30.70.330">
    <property type="match status" value="1"/>
</dbReference>
<dbReference type="CDD" id="cd18787">
    <property type="entry name" value="SF2_C_DEAD"/>
    <property type="match status" value="1"/>
</dbReference>
<dbReference type="InterPro" id="IPR000629">
    <property type="entry name" value="RNA-helicase_DEAD-box_CS"/>
</dbReference>
<comment type="similarity">
    <text evidence="9">Belongs to the DEAD box helicase family.</text>
</comment>
<dbReference type="InterPro" id="IPR027417">
    <property type="entry name" value="P-loop_NTPase"/>
</dbReference>
<keyword evidence="2" id="KW-0963">Cytoplasm</keyword>
<dbReference type="EC" id="3.6.4.13" evidence="1"/>
<proteinExistence type="inferred from homology"/>
<dbReference type="PROSITE" id="PS00039">
    <property type="entry name" value="DEAD_ATP_HELICASE"/>
    <property type="match status" value="1"/>
</dbReference>